<reference evidence="3" key="2">
    <citation type="submission" date="2015-01" db="EMBL/GenBank/DDBJ databases">
        <title>Evolutionary Origins and Diversification of the Mycorrhizal Mutualists.</title>
        <authorList>
            <consortium name="DOE Joint Genome Institute"/>
            <consortium name="Mycorrhizal Genomics Consortium"/>
            <person name="Kohler A."/>
            <person name="Kuo A."/>
            <person name="Nagy L.G."/>
            <person name="Floudas D."/>
            <person name="Copeland A."/>
            <person name="Barry K.W."/>
            <person name="Cichocki N."/>
            <person name="Veneault-Fourrey C."/>
            <person name="LaButti K."/>
            <person name="Lindquist E.A."/>
            <person name="Lipzen A."/>
            <person name="Lundell T."/>
            <person name="Morin E."/>
            <person name="Murat C."/>
            <person name="Riley R."/>
            <person name="Ohm R."/>
            <person name="Sun H."/>
            <person name="Tunlid A."/>
            <person name="Henrissat B."/>
            <person name="Grigoriev I.V."/>
            <person name="Hibbett D.S."/>
            <person name="Martin F."/>
        </authorList>
    </citation>
    <scope>NUCLEOTIDE SEQUENCE [LARGE SCALE GENOMIC DNA]</scope>
    <source>
        <strain evidence="3">F 1598</strain>
    </source>
</reference>
<gene>
    <name evidence="2" type="ORF">PILCRDRAFT_493979</name>
</gene>
<dbReference type="SUPFAM" id="SSF52047">
    <property type="entry name" value="RNI-like"/>
    <property type="match status" value="1"/>
</dbReference>
<evidence type="ECO:0000313" key="2">
    <source>
        <dbReference type="EMBL" id="KIM81906.1"/>
    </source>
</evidence>
<dbReference type="AlphaFoldDB" id="A0A0C3FRZ4"/>
<organism evidence="2 3">
    <name type="scientific">Piloderma croceum (strain F 1598)</name>
    <dbReference type="NCBI Taxonomy" id="765440"/>
    <lineage>
        <taxon>Eukaryota</taxon>
        <taxon>Fungi</taxon>
        <taxon>Dikarya</taxon>
        <taxon>Basidiomycota</taxon>
        <taxon>Agaricomycotina</taxon>
        <taxon>Agaricomycetes</taxon>
        <taxon>Agaricomycetidae</taxon>
        <taxon>Atheliales</taxon>
        <taxon>Atheliaceae</taxon>
        <taxon>Piloderma</taxon>
    </lineage>
</organism>
<dbReference type="STRING" id="765440.A0A0C3FRZ4"/>
<keyword evidence="3" id="KW-1185">Reference proteome</keyword>
<reference evidence="2 3" key="1">
    <citation type="submission" date="2014-04" db="EMBL/GenBank/DDBJ databases">
        <authorList>
            <consortium name="DOE Joint Genome Institute"/>
            <person name="Kuo A."/>
            <person name="Tarkka M."/>
            <person name="Buscot F."/>
            <person name="Kohler A."/>
            <person name="Nagy L.G."/>
            <person name="Floudas D."/>
            <person name="Copeland A."/>
            <person name="Barry K.W."/>
            <person name="Cichocki N."/>
            <person name="Veneault-Fourrey C."/>
            <person name="LaButti K."/>
            <person name="Lindquist E.A."/>
            <person name="Lipzen A."/>
            <person name="Lundell T."/>
            <person name="Morin E."/>
            <person name="Murat C."/>
            <person name="Sun H."/>
            <person name="Tunlid A."/>
            <person name="Henrissat B."/>
            <person name="Grigoriev I.V."/>
            <person name="Hibbett D.S."/>
            <person name="Martin F."/>
            <person name="Nordberg H.P."/>
            <person name="Cantor M.N."/>
            <person name="Hua S.X."/>
        </authorList>
    </citation>
    <scope>NUCLEOTIDE SEQUENCE [LARGE SCALE GENOMIC DNA]</scope>
    <source>
        <strain evidence="2 3">F 1598</strain>
    </source>
</reference>
<name>A0A0C3FRZ4_PILCF</name>
<protein>
    <recommendedName>
        <fullName evidence="4">F-box domain-containing protein</fullName>
    </recommendedName>
</protein>
<feature type="compositionally biased region" description="Polar residues" evidence="1">
    <location>
        <begin position="14"/>
        <end position="24"/>
    </location>
</feature>
<dbReference type="InParanoid" id="A0A0C3FRZ4"/>
<dbReference type="InterPro" id="IPR032675">
    <property type="entry name" value="LRR_dom_sf"/>
</dbReference>
<dbReference type="HOGENOM" id="CLU_020999_2_1_1"/>
<dbReference type="EMBL" id="KN832997">
    <property type="protein sequence ID" value="KIM81906.1"/>
    <property type="molecule type" value="Genomic_DNA"/>
</dbReference>
<evidence type="ECO:0000256" key="1">
    <source>
        <dbReference type="SAM" id="MobiDB-lite"/>
    </source>
</evidence>
<sequence>MKSPLISNRPRTDVSGTPTHVQSTTLQPSVPIHRLANELLSHIFALVIHDSGDRYDAILYPIILSHVVRRWRHIAMSTSILWTSIILTHPSPWSQLSRTVAYLSRSRRRPLDIFLDFRDPSWNWQEDQHSFGWKHMENVIRLLSPHVSRWRNLELFTDTWSPIFTFLWYLRKVRSAPMLESISLSRCNIYFASRGEVFRPAALKQSISLLGGGEALKRLRKVVLAGVHVDWSNSGLRDLVELELKYHAIDVMPSLVQFVDILTGCPDLERLSILGWGPRFDTVSTKVDHDVPSLHVGNLHRTIRLPRVKHFVFGFLDVEYAIELLSLFCLPILEELILEDISVTLHPSDRQDANPILEFLTNSHTSACPSASHSSSCCTTRCYPLSNIRSLELRAVQTNHSTLARFFQQFLSVQRLSITNMDCAVLEVLGHDTTVQPTPSGGQDTLGSLCPALADIICSKVDPDALLDSISQSEGMRWILSTRNISLDIRGADADLDDNHRVAFLNAGITLLTDSVLPRRPSLLPLPPQHQEVTASVTETILEEPIQEMAVAAH</sequence>
<dbReference type="Gene3D" id="3.80.10.10">
    <property type="entry name" value="Ribonuclease Inhibitor"/>
    <property type="match status" value="1"/>
</dbReference>
<evidence type="ECO:0008006" key="4">
    <source>
        <dbReference type="Google" id="ProtNLM"/>
    </source>
</evidence>
<evidence type="ECO:0000313" key="3">
    <source>
        <dbReference type="Proteomes" id="UP000054166"/>
    </source>
</evidence>
<dbReference type="OrthoDB" id="3252356at2759"/>
<accession>A0A0C3FRZ4</accession>
<feature type="region of interest" description="Disordered" evidence="1">
    <location>
        <begin position="1"/>
        <end position="24"/>
    </location>
</feature>
<proteinExistence type="predicted"/>
<dbReference type="Proteomes" id="UP000054166">
    <property type="component" value="Unassembled WGS sequence"/>
</dbReference>